<keyword evidence="4" id="KW-1185">Reference proteome</keyword>
<organism evidence="3 4">
    <name type="scientific">Haloechinothrix salitolerans</name>
    <dbReference type="NCBI Taxonomy" id="926830"/>
    <lineage>
        <taxon>Bacteria</taxon>
        <taxon>Bacillati</taxon>
        <taxon>Actinomycetota</taxon>
        <taxon>Actinomycetes</taxon>
        <taxon>Pseudonocardiales</taxon>
        <taxon>Pseudonocardiaceae</taxon>
        <taxon>Haloechinothrix</taxon>
    </lineage>
</organism>
<dbReference type="RefSeq" id="WP_345402754.1">
    <property type="nucleotide sequence ID" value="NZ_BAABLA010000111.1"/>
</dbReference>
<accession>A0ABW2BTR0</accession>
<dbReference type="InterPro" id="IPR046450">
    <property type="entry name" value="PA_dom_sf"/>
</dbReference>
<dbReference type="InterPro" id="IPR003137">
    <property type="entry name" value="PA_domain"/>
</dbReference>
<dbReference type="Pfam" id="PF08309">
    <property type="entry name" value="LVIVD"/>
    <property type="match status" value="1"/>
</dbReference>
<evidence type="ECO:0000313" key="4">
    <source>
        <dbReference type="Proteomes" id="UP001596337"/>
    </source>
</evidence>
<proteinExistence type="predicted"/>
<reference evidence="4" key="1">
    <citation type="journal article" date="2019" name="Int. J. Syst. Evol. Microbiol.">
        <title>The Global Catalogue of Microorganisms (GCM) 10K type strain sequencing project: providing services to taxonomists for standard genome sequencing and annotation.</title>
        <authorList>
            <consortium name="The Broad Institute Genomics Platform"/>
            <consortium name="The Broad Institute Genome Sequencing Center for Infectious Disease"/>
            <person name="Wu L."/>
            <person name="Ma J."/>
        </authorList>
    </citation>
    <scope>NUCLEOTIDE SEQUENCE [LARGE SCALE GENOMIC DNA]</scope>
    <source>
        <strain evidence="4">KCTC 32255</strain>
    </source>
</reference>
<dbReference type="Pfam" id="PF02225">
    <property type="entry name" value="PA"/>
    <property type="match status" value="1"/>
</dbReference>
<dbReference type="Proteomes" id="UP001596337">
    <property type="component" value="Unassembled WGS sequence"/>
</dbReference>
<dbReference type="EMBL" id="JBHSXX010000001">
    <property type="protein sequence ID" value="MFC6865925.1"/>
    <property type="molecule type" value="Genomic_DNA"/>
</dbReference>
<evidence type="ECO:0000256" key="1">
    <source>
        <dbReference type="SAM" id="MobiDB-lite"/>
    </source>
</evidence>
<comment type="caution">
    <text evidence="3">The sequence shown here is derived from an EMBL/GenBank/DDBJ whole genome shotgun (WGS) entry which is preliminary data.</text>
</comment>
<name>A0ABW2BTR0_9PSEU</name>
<dbReference type="SUPFAM" id="SSF52025">
    <property type="entry name" value="PA domain"/>
    <property type="match status" value="1"/>
</dbReference>
<dbReference type="InterPro" id="IPR013211">
    <property type="entry name" value="LVIVD"/>
</dbReference>
<feature type="domain" description="PA" evidence="2">
    <location>
        <begin position="150"/>
        <end position="195"/>
    </location>
</feature>
<protein>
    <submittedName>
        <fullName evidence="3">PA domain-containing protein</fullName>
    </submittedName>
</protein>
<feature type="region of interest" description="Disordered" evidence="1">
    <location>
        <begin position="55"/>
        <end position="83"/>
    </location>
</feature>
<evidence type="ECO:0000313" key="3">
    <source>
        <dbReference type="EMBL" id="MFC6865925.1"/>
    </source>
</evidence>
<dbReference type="Gene3D" id="3.50.30.30">
    <property type="match status" value="1"/>
</dbReference>
<sequence length="324" mass="34056">MTDPANPQLVSVALDVENGSLDGEVNSHAAWPSDDGSIVVETEEDFDAWGVRPPTNLTFSEGDPPTPLPGTAASTAAGDEFEGSQTGNDVTVDADSITVNSGPLAGTTFPASELAGDQPKFADVGPVTGEAVWIGRACDGDAILNAGAIDEGDIAFIRRGACTFREKNFNAADAGAAAVVITNNVPGSPWGGVRIWDYSDPANPELASTFDTACSAAGEPIPGCDKFGTYSVHNVVVENTDDGRVKAYISWYWDGMLVLDVTDPANPVEVARYFDNSAEFLASNGGEPHDFWGVHKEDDKPWIYGSDRNGGLYVFKEQGKGSGK</sequence>
<gene>
    <name evidence="3" type="ORF">ACFQGD_02055</name>
</gene>
<evidence type="ECO:0000259" key="2">
    <source>
        <dbReference type="Pfam" id="PF02225"/>
    </source>
</evidence>